<reference evidence="3 4" key="1">
    <citation type="submission" date="2023-07" db="EMBL/GenBank/DDBJ databases">
        <title>Sequencing the genomes of 1000 actinobacteria strains.</title>
        <authorList>
            <person name="Klenk H.-P."/>
        </authorList>
    </citation>
    <scope>NUCLEOTIDE SEQUENCE [LARGE SCALE GENOMIC DNA]</scope>
    <source>
        <strain evidence="3 4">DSM 14785</strain>
    </source>
</reference>
<sequence>MTDAWIPFSKPFRAPGELEYLDAVLESGHTHGDGPFTSRAARGIESITGSPHALLTGSGTHALELASWLLDLGPGDEVVVPSFTFSTTAASIIMTGATPVFVDIDPRTGSLDVDAMEAAVTERTRAVSVVHYGGVAPDMDRVLAIAHTAGIAVVEDNAHGLGARWAGRSCGTFGVLAAQSFHATKNIQCGEGGALLINDLALRPRAEVLREKGTDRSRFLRGEVDKYSWIDRGSSYLPSELTAAVLTAQLEAFDDVQKRRHAIWDAYAEGLADWADASGGTLMSPPAEAEHPAHVFWLLAPSRGSRDAMLDHLRAAGVGATFHYIPLHSSIAGRRFGRTPAPCPATDDFAGRLVRLPLWAGMPDSSVERVRDAVVAFRPAAA</sequence>
<dbReference type="NCBIfam" id="NF008687">
    <property type="entry name" value="PRK11706.1"/>
    <property type="match status" value="1"/>
</dbReference>
<dbReference type="InterPro" id="IPR015422">
    <property type="entry name" value="PyrdxlP-dep_Trfase_small"/>
</dbReference>
<evidence type="ECO:0000256" key="2">
    <source>
        <dbReference type="RuleBase" id="RU004508"/>
    </source>
</evidence>
<dbReference type="InterPro" id="IPR015421">
    <property type="entry name" value="PyrdxlP-dep_Trfase_major"/>
</dbReference>
<dbReference type="PANTHER" id="PTHR30244">
    <property type="entry name" value="TRANSAMINASE"/>
    <property type="match status" value="1"/>
</dbReference>
<dbReference type="PANTHER" id="PTHR30244:SF34">
    <property type="entry name" value="DTDP-4-AMINO-4,6-DIDEOXYGALACTOSE TRANSAMINASE"/>
    <property type="match status" value="1"/>
</dbReference>
<dbReference type="CDD" id="cd00616">
    <property type="entry name" value="AHBA_syn"/>
    <property type="match status" value="1"/>
</dbReference>
<keyword evidence="3" id="KW-0808">Transferase</keyword>
<dbReference type="Gene3D" id="3.90.1150.10">
    <property type="entry name" value="Aspartate Aminotransferase, domain 1"/>
    <property type="match status" value="1"/>
</dbReference>
<dbReference type="EC" id="2.6.1.59" evidence="3"/>
<evidence type="ECO:0000256" key="1">
    <source>
        <dbReference type="ARBA" id="ARBA00001933"/>
    </source>
</evidence>
<proteinExistence type="inferred from homology"/>
<comment type="similarity">
    <text evidence="2">Belongs to the DegT/DnrJ/EryC1 family.</text>
</comment>
<keyword evidence="4" id="KW-1185">Reference proteome</keyword>
<dbReference type="PIRSF" id="PIRSF000390">
    <property type="entry name" value="PLP_StrS"/>
    <property type="match status" value="1"/>
</dbReference>
<dbReference type="Pfam" id="PF01041">
    <property type="entry name" value="DegT_DnrJ_EryC1"/>
    <property type="match status" value="1"/>
</dbReference>
<keyword evidence="3" id="KW-0032">Aminotransferase</keyword>
<organism evidence="3 4">
    <name type="scientific">Cellulomonas iranensis</name>
    <dbReference type="NCBI Taxonomy" id="76862"/>
    <lineage>
        <taxon>Bacteria</taxon>
        <taxon>Bacillati</taxon>
        <taxon>Actinomycetota</taxon>
        <taxon>Actinomycetes</taxon>
        <taxon>Micrococcales</taxon>
        <taxon>Cellulomonadaceae</taxon>
        <taxon>Cellulomonas</taxon>
    </lineage>
</organism>
<protein>
    <submittedName>
        <fullName evidence="3">dTDP-4-amino-4,6-dideoxygalactose transaminase</fullName>
        <ecNumber evidence="3">2.6.1.59</ecNumber>
    </submittedName>
</protein>
<name>A0ABU0GP47_9CELL</name>
<dbReference type="SUPFAM" id="SSF53383">
    <property type="entry name" value="PLP-dependent transferases"/>
    <property type="match status" value="1"/>
</dbReference>
<accession>A0ABU0GP47</accession>
<dbReference type="InterPro" id="IPR000653">
    <property type="entry name" value="DegT/StrS_aminotransferase"/>
</dbReference>
<gene>
    <name evidence="3" type="ORF">JO380_002897</name>
</gene>
<dbReference type="RefSeq" id="WP_070319455.1">
    <property type="nucleotide sequence ID" value="NZ_JAUSVM010000001.1"/>
</dbReference>
<dbReference type="InterPro" id="IPR015424">
    <property type="entry name" value="PyrdxlP-dep_Trfase"/>
</dbReference>
<evidence type="ECO:0000313" key="4">
    <source>
        <dbReference type="Proteomes" id="UP001240250"/>
    </source>
</evidence>
<dbReference type="EMBL" id="JAUSVM010000001">
    <property type="protein sequence ID" value="MDQ0426516.1"/>
    <property type="molecule type" value="Genomic_DNA"/>
</dbReference>
<comment type="cofactor">
    <cofactor evidence="1">
        <name>pyridoxal 5'-phosphate</name>
        <dbReference type="ChEBI" id="CHEBI:597326"/>
    </cofactor>
</comment>
<dbReference type="GO" id="GO:0019180">
    <property type="term" value="F:dTDP-4-amino-4,6-dideoxygalactose transaminase activity"/>
    <property type="evidence" value="ECO:0007669"/>
    <property type="project" value="UniProtKB-EC"/>
</dbReference>
<keyword evidence="2" id="KW-0663">Pyridoxal phosphate</keyword>
<evidence type="ECO:0000313" key="3">
    <source>
        <dbReference type="EMBL" id="MDQ0426516.1"/>
    </source>
</evidence>
<comment type="caution">
    <text evidence="3">The sequence shown here is derived from an EMBL/GenBank/DDBJ whole genome shotgun (WGS) entry which is preliminary data.</text>
</comment>
<dbReference type="Gene3D" id="3.40.640.10">
    <property type="entry name" value="Type I PLP-dependent aspartate aminotransferase-like (Major domain)"/>
    <property type="match status" value="1"/>
</dbReference>
<dbReference type="Proteomes" id="UP001240250">
    <property type="component" value="Unassembled WGS sequence"/>
</dbReference>